<evidence type="ECO:0000256" key="8">
    <source>
        <dbReference type="ARBA" id="ARBA00023065"/>
    </source>
</evidence>
<evidence type="ECO:0000256" key="3">
    <source>
        <dbReference type="ARBA" id="ARBA00022475"/>
    </source>
</evidence>
<keyword evidence="2 17" id="KW-0813">Transport</keyword>
<accession>A0A8R1U3L0</accession>
<dbReference type="PRINTS" id="PR00252">
    <property type="entry name" value="NRIONCHANNEL"/>
</dbReference>
<dbReference type="Proteomes" id="UP000005239">
    <property type="component" value="Unassembled WGS sequence"/>
</dbReference>
<dbReference type="InterPro" id="IPR006202">
    <property type="entry name" value="Neur_chan_lig-bd"/>
</dbReference>
<evidence type="ECO:0000256" key="11">
    <source>
        <dbReference type="ARBA" id="ARBA00023170"/>
    </source>
</evidence>
<keyword evidence="7" id="KW-0770">Synapse</keyword>
<reference evidence="19" key="2">
    <citation type="submission" date="2022-06" db="UniProtKB">
        <authorList>
            <consortium name="EnsemblMetazoa"/>
        </authorList>
    </citation>
    <scope>IDENTIFICATION</scope>
    <source>
        <strain evidence="19">PS312</strain>
    </source>
</reference>
<dbReference type="PROSITE" id="PS00236">
    <property type="entry name" value="NEUROTR_ION_CHANNEL"/>
    <property type="match status" value="1"/>
</dbReference>
<dbReference type="GO" id="GO:0005892">
    <property type="term" value="C:acetylcholine-gated channel complex"/>
    <property type="evidence" value="ECO:0000318"/>
    <property type="project" value="GO_Central"/>
</dbReference>
<dbReference type="InterPro" id="IPR006029">
    <property type="entry name" value="Neurotrans-gated_channel_TM"/>
</dbReference>
<keyword evidence="6 17" id="KW-1133">Transmembrane helix</keyword>
<evidence type="ECO:0000256" key="1">
    <source>
        <dbReference type="ARBA" id="ARBA00009237"/>
    </source>
</evidence>
<dbReference type="InterPro" id="IPR036719">
    <property type="entry name" value="Neuro-gated_channel_TM_sf"/>
</dbReference>
<feature type="compositionally biased region" description="Basic and acidic residues" evidence="18">
    <location>
        <begin position="589"/>
        <end position="598"/>
    </location>
</feature>
<evidence type="ECO:0000256" key="14">
    <source>
        <dbReference type="ARBA" id="ARBA00023286"/>
    </source>
</evidence>
<keyword evidence="9 17" id="KW-0472">Membrane</keyword>
<protein>
    <submittedName>
        <fullName evidence="19">Acr-19</fullName>
    </submittedName>
</protein>
<dbReference type="GO" id="GO:0004888">
    <property type="term" value="F:transmembrane signaling receptor activity"/>
    <property type="evidence" value="ECO:0007669"/>
    <property type="project" value="InterPro"/>
</dbReference>
<feature type="transmembrane region" description="Helical" evidence="17">
    <location>
        <begin position="374"/>
        <end position="393"/>
    </location>
</feature>
<dbReference type="GO" id="GO:0022848">
    <property type="term" value="F:acetylcholine-gated monoatomic cation-selective channel activity"/>
    <property type="evidence" value="ECO:0007669"/>
    <property type="project" value="InterPro"/>
</dbReference>
<dbReference type="FunFam" id="2.70.170.10:FF:000016">
    <property type="entry name" value="Nicotinic acetylcholine receptor subunit"/>
    <property type="match status" value="1"/>
</dbReference>
<keyword evidence="4 17" id="KW-0812">Transmembrane</keyword>
<dbReference type="GO" id="GO:0005231">
    <property type="term" value="F:excitatory extracellular ligand-gated monoatomic ion channel activity"/>
    <property type="evidence" value="ECO:0000318"/>
    <property type="project" value="GO_Central"/>
</dbReference>
<evidence type="ECO:0000256" key="7">
    <source>
        <dbReference type="ARBA" id="ARBA00023018"/>
    </source>
</evidence>
<dbReference type="GO" id="GO:0007268">
    <property type="term" value="P:chemical synaptic transmission"/>
    <property type="evidence" value="ECO:0000318"/>
    <property type="project" value="GO_Central"/>
</dbReference>
<dbReference type="PANTHER" id="PTHR18945">
    <property type="entry name" value="NEUROTRANSMITTER GATED ION CHANNEL"/>
    <property type="match status" value="1"/>
</dbReference>
<feature type="transmembrane region" description="Helical" evidence="17">
    <location>
        <begin position="405"/>
        <end position="427"/>
    </location>
</feature>
<dbReference type="OrthoDB" id="5975154at2759"/>
<dbReference type="SUPFAM" id="SSF90112">
    <property type="entry name" value="Neurotransmitter-gated ion-channel transmembrane pore"/>
    <property type="match status" value="1"/>
</dbReference>
<feature type="region of interest" description="Disordered" evidence="18">
    <location>
        <begin position="589"/>
        <end position="608"/>
    </location>
</feature>
<dbReference type="InterPro" id="IPR002394">
    <property type="entry name" value="Nicotinic_acetylcholine_rcpt"/>
</dbReference>
<evidence type="ECO:0000256" key="5">
    <source>
        <dbReference type="ARBA" id="ARBA00022729"/>
    </source>
</evidence>
<evidence type="ECO:0000256" key="9">
    <source>
        <dbReference type="ARBA" id="ARBA00023136"/>
    </source>
</evidence>
<keyword evidence="15 17" id="KW-0407">Ion channel</keyword>
<keyword evidence="13" id="KW-0628">Postsynaptic cell membrane</keyword>
<dbReference type="InterPro" id="IPR006201">
    <property type="entry name" value="Neur_channel"/>
</dbReference>
<evidence type="ECO:0000313" key="20">
    <source>
        <dbReference type="Proteomes" id="UP000005239"/>
    </source>
</evidence>
<dbReference type="GO" id="GO:0043005">
    <property type="term" value="C:neuron projection"/>
    <property type="evidence" value="ECO:0000318"/>
    <property type="project" value="GO_Central"/>
</dbReference>
<reference evidence="20" key="1">
    <citation type="journal article" date="2008" name="Nat. Genet.">
        <title>The Pristionchus pacificus genome provides a unique perspective on nematode lifestyle and parasitism.</title>
        <authorList>
            <person name="Dieterich C."/>
            <person name="Clifton S.W."/>
            <person name="Schuster L.N."/>
            <person name="Chinwalla A."/>
            <person name="Delehaunty K."/>
            <person name="Dinkelacker I."/>
            <person name="Fulton L."/>
            <person name="Fulton R."/>
            <person name="Godfrey J."/>
            <person name="Minx P."/>
            <person name="Mitreva M."/>
            <person name="Roeseler W."/>
            <person name="Tian H."/>
            <person name="Witte H."/>
            <person name="Yang S.P."/>
            <person name="Wilson R.K."/>
            <person name="Sommer R.J."/>
        </authorList>
    </citation>
    <scope>NUCLEOTIDE SEQUENCE [LARGE SCALE GENOMIC DNA]</scope>
    <source>
        <strain evidence="20">PS312</strain>
    </source>
</reference>
<sequence>MSDLSFHNALSVSLTGEIEQNAAWLRTLHSADFPALPSHCIPTPPPFLFPLPRRSPSYLWQLTPPPSREQSDLAHSSLSIFNDLSWCARCVRFPKRRLFKFSMQALLLIAAVVLARLAAGRDPDLSTEKVWAGDYERLLYDKLARGYNRLARPVKNESQPVLVLLGLDFQQIIDIDEKSQIMMSNVWLRMSWIDHYLTWDPAEFGNIQEVRLPINNIWRPDVLLYNSIDQQFDTTWPVNAVVYHTGNVTWIPPAIIRSSCTIDISWFPFDDQHCSMKFGSWTYSGFFTDLRNNTLSLATYQPNGEWQLLGLSAKRSIFYYECCPEPYYDVTFTVSMRRRTLYYGFNLVLPSMLISALALLGFTLPPDSGEKLNLCVTIFMSLCVFMLMVAEAMPQTSDALPLIEVYFSCVMFEVGASVICTVLALNFHHRSPEAYHPMSPLCRKILLHWLPYLICIQRPEELGGRLGFHTEANGHVVESGGSGKRKHHYYSSQILDGSERRSVRRGRSPDKKNRTIEISEKQQKAKDVHLDFCKGTTGFRWSRLHKSRHHSAERASYPLMGQHLTNVERLAADGPTSPLEPPIDRKIENNVASKDKPTENNNANSKPNLTIAPVTTQLLTRTTMDSWQFNTMMGELKVISNKIRKEEFIHSVRADWMFAAMVIDRICFITFSTFLIICIIVLSHSAPHLFA</sequence>
<dbReference type="CDD" id="cd19051">
    <property type="entry name" value="LGIC_TM_cation"/>
    <property type="match status" value="1"/>
</dbReference>
<dbReference type="GO" id="GO:0034220">
    <property type="term" value="P:monoatomic ion transmembrane transport"/>
    <property type="evidence" value="ECO:0000318"/>
    <property type="project" value="GO_Central"/>
</dbReference>
<dbReference type="InterPro" id="IPR036734">
    <property type="entry name" value="Neur_chan_lig-bd_sf"/>
</dbReference>
<evidence type="ECO:0000256" key="15">
    <source>
        <dbReference type="ARBA" id="ARBA00023303"/>
    </source>
</evidence>
<feature type="transmembrane region" description="Helical" evidence="17">
    <location>
        <begin position="341"/>
        <end position="362"/>
    </location>
</feature>
<dbReference type="PRINTS" id="PR00254">
    <property type="entry name" value="NICOTINICR"/>
</dbReference>
<dbReference type="CDD" id="cd18997">
    <property type="entry name" value="LGIC_ECD_nAChR"/>
    <property type="match status" value="1"/>
</dbReference>
<dbReference type="EnsemblMetazoa" id="PPA01046.1">
    <property type="protein sequence ID" value="PPA01046.1"/>
    <property type="gene ID" value="WBGene00090600"/>
</dbReference>
<dbReference type="GO" id="GO:1904315">
    <property type="term" value="F:transmitter-gated monoatomic ion channel activity involved in regulation of postsynaptic membrane potential"/>
    <property type="evidence" value="ECO:0000318"/>
    <property type="project" value="GO_Central"/>
</dbReference>
<evidence type="ECO:0000256" key="10">
    <source>
        <dbReference type="ARBA" id="ARBA00023157"/>
    </source>
</evidence>
<keyword evidence="14" id="KW-1071">Ligand-gated ion channel</keyword>
<dbReference type="GO" id="GO:0045211">
    <property type="term" value="C:postsynaptic membrane"/>
    <property type="evidence" value="ECO:0007669"/>
    <property type="project" value="UniProtKB-SubCell"/>
</dbReference>
<accession>A0A2A6BUU6</accession>
<keyword evidence="3" id="KW-1003">Cell membrane</keyword>
<evidence type="ECO:0000256" key="13">
    <source>
        <dbReference type="ARBA" id="ARBA00023257"/>
    </source>
</evidence>
<comment type="subcellular location">
    <subcellularLocation>
        <location evidence="16">Postsynaptic cell membrane</location>
        <topology evidence="16">Multi-pass membrane protein</topology>
    </subcellularLocation>
</comment>
<evidence type="ECO:0000256" key="6">
    <source>
        <dbReference type="ARBA" id="ARBA00022989"/>
    </source>
</evidence>
<name>A0A2A6BUU6_PRIPA</name>
<keyword evidence="5" id="KW-0732">Signal</keyword>
<feature type="transmembrane region" description="Helical" evidence="17">
    <location>
        <begin position="666"/>
        <end position="686"/>
    </location>
</feature>
<dbReference type="GO" id="GO:0042391">
    <property type="term" value="P:regulation of membrane potential"/>
    <property type="evidence" value="ECO:0000318"/>
    <property type="project" value="GO_Central"/>
</dbReference>
<proteinExistence type="inferred from homology"/>
<gene>
    <name evidence="19" type="primary">WBGene00090600</name>
</gene>
<comment type="similarity">
    <text evidence="1">Belongs to the ligand-gated ion channel (TC 1.A.9) family. Acetylcholine receptor (TC 1.A.9.1) subfamily.</text>
</comment>
<dbReference type="SUPFAM" id="SSF63712">
    <property type="entry name" value="Nicotinic receptor ligand binding domain-like"/>
    <property type="match status" value="1"/>
</dbReference>
<keyword evidence="8 17" id="KW-0406">Ion transport</keyword>
<dbReference type="Gene3D" id="1.20.58.390">
    <property type="entry name" value="Neurotransmitter-gated ion-channel transmembrane domain"/>
    <property type="match status" value="2"/>
</dbReference>
<dbReference type="AlphaFoldDB" id="A0A2A6BUU6"/>
<evidence type="ECO:0000313" key="19">
    <source>
        <dbReference type="EnsemblMetazoa" id="PPA01046.1"/>
    </source>
</evidence>
<keyword evidence="11" id="KW-0675">Receptor</keyword>
<keyword evidence="10" id="KW-1015">Disulfide bond</keyword>
<dbReference type="InterPro" id="IPR018000">
    <property type="entry name" value="Neurotransmitter_ion_chnl_CS"/>
</dbReference>
<dbReference type="Pfam" id="PF02931">
    <property type="entry name" value="Neur_chan_LBD"/>
    <property type="match status" value="1"/>
</dbReference>
<dbReference type="GO" id="GO:0045202">
    <property type="term" value="C:synapse"/>
    <property type="evidence" value="ECO:0000318"/>
    <property type="project" value="GO_Central"/>
</dbReference>
<evidence type="ECO:0000256" key="2">
    <source>
        <dbReference type="ARBA" id="ARBA00022448"/>
    </source>
</evidence>
<evidence type="ECO:0000256" key="12">
    <source>
        <dbReference type="ARBA" id="ARBA00023180"/>
    </source>
</evidence>
<dbReference type="GO" id="GO:0005886">
    <property type="term" value="C:plasma membrane"/>
    <property type="evidence" value="ECO:0000318"/>
    <property type="project" value="GO_Central"/>
</dbReference>
<dbReference type="NCBIfam" id="TIGR00860">
    <property type="entry name" value="LIC"/>
    <property type="match status" value="1"/>
</dbReference>
<evidence type="ECO:0000256" key="16">
    <source>
        <dbReference type="ARBA" id="ARBA00034104"/>
    </source>
</evidence>
<evidence type="ECO:0000256" key="18">
    <source>
        <dbReference type="SAM" id="MobiDB-lite"/>
    </source>
</evidence>
<dbReference type="Pfam" id="PF02932">
    <property type="entry name" value="Neur_chan_memb"/>
    <property type="match status" value="1"/>
</dbReference>
<dbReference type="FunFam" id="1.20.58.390:FF:000043">
    <property type="entry name" value="AcetylCholine Receptor"/>
    <property type="match status" value="1"/>
</dbReference>
<feature type="compositionally biased region" description="Polar residues" evidence="18">
    <location>
        <begin position="599"/>
        <end position="608"/>
    </location>
</feature>
<keyword evidence="12" id="KW-0325">Glycoprotein</keyword>
<dbReference type="Gene3D" id="2.70.170.10">
    <property type="entry name" value="Neurotransmitter-gated ion-channel ligand-binding domain"/>
    <property type="match status" value="1"/>
</dbReference>
<organism evidence="19 20">
    <name type="scientific">Pristionchus pacificus</name>
    <name type="common">Parasitic nematode worm</name>
    <dbReference type="NCBI Taxonomy" id="54126"/>
    <lineage>
        <taxon>Eukaryota</taxon>
        <taxon>Metazoa</taxon>
        <taxon>Ecdysozoa</taxon>
        <taxon>Nematoda</taxon>
        <taxon>Chromadorea</taxon>
        <taxon>Rhabditida</taxon>
        <taxon>Rhabditina</taxon>
        <taxon>Diplogasteromorpha</taxon>
        <taxon>Diplogasteroidea</taxon>
        <taxon>Neodiplogasteridae</taxon>
        <taxon>Pristionchus</taxon>
    </lineage>
</organism>
<dbReference type="InterPro" id="IPR038050">
    <property type="entry name" value="Neuro_actylchol_rec"/>
</dbReference>
<evidence type="ECO:0000256" key="17">
    <source>
        <dbReference type="RuleBase" id="RU000687"/>
    </source>
</evidence>
<keyword evidence="20" id="KW-1185">Reference proteome</keyword>
<evidence type="ECO:0000256" key="4">
    <source>
        <dbReference type="ARBA" id="ARBA00022692"/>
    </source>
</evidence>